<feature type="compositionally biased region" description="Polar residues" evidence="1">
    <location>
        <begin position="70"/>
        <end position="90"/>
    </location>
</feature>
<protein>
    <submittedName>
        <fullName evidence="2">Uncharacterized protein</fullName>
    </submittedName>
</protein>
<comment type="caution">
    <text evidence="2">The sequence shown here is derived from an EMBL/GenBank/DDBJ whole genome shotgun (WGS) entry which is preliminary data.</text>
</comment>
<dbReference type="AlphaFoldDB" id="A0A9Q0N1V5"/>
<evidence type="ECO:0000313" key="3">
    <source>
        <dbReference type="Proteomes" id="UP001151699"/>
    </source>
</evidence>
<organism evidence="2 3">
    <name type="scientific">Pseudolycoriella hygida</name>
    <dbReference type="NCBI Taxonomy" id="35572"/>
    <lineage>
        <taxon>Eukaryota</taxon>
        <taxon>Metazoa</taxon>
        <taxon>Ecdysozoa</taxon>
        <taxon>Arthropoda</taxon>
        <taxon>Hexapoda</taxon>
        <taxon>Insecta</taxon>
        <taxon>Pterygota</taxon>
        <taxon>Neoptera</taxon>
        <taxon>Endopterygota</taxon>
        <taxon>Diptera</taxon>
        <taxon>Nematocera</taxon>
        <taxon>Sciaroidea</taxon>
        <taxon>Sciaridae</taxon>
        <taxon>Pseudolycoriella</taxon>
    </lineage>
</organism>
<keyword evidence="3" id="KW-1185">Reference proteome</keyword>
<evidence type="ECO:0000256" key="1">
    <source>
        <dbReference type="SAM" id="MobiDB-lite"/>
    </source>
</evidence>
<reference evidence="2" key="1">
    <citation type="submission" date="2022-07" db="EMBL/GenBank/DDBJ databases">
        <authorList>
            <person name="Trinca V."/>
            <person name="Uliana J.V.C."/>
            <person name="Torres T.T."/>
            <person name="Ward R.J."/>
            <person name="Monesi N."/>
        </authorList>
    </citation>
    <scope>NUCLEOTIDE SEQUENCE</scope>
    <source>
        <strain evidence="2">HSMRA1968</strain>
        <tissue evidence="2">Whole embryos</tissue>
    </source>
</reference>
<name>A0A9Q0N1V5_9DIPT</name>
<dbReference type="Proteomes" id="UP001151699">
    <property type="component" value="Chromosome B"/>
</dbReference>
<accession>A0A9Q0N1V5</accession>
<feature type="region of interest" description="Disordered" evidence="1">
    <location>
        <begin position="29"/>
        <end position="90"/>
    </location>
</feature>
<dbReference type="EMBL" id="WJQU01000002">
    <property type="protein sequence ID" value="KAJ6641286.1"/>
    <property type="molecule type" value="Genomic_DNA"/>
</dbReference>
<evidence type="ECO:0000313" key="2">
    <source>
        <dbReference type="EMBL" id="KAJ6641286.1"/>
    </source>
</evidence>
<sequence>MALPSSDTMLPMHSIRSFNEILGDKLDMNLSLPSREQHSKRKRDDGNESQPPIDPNGQAKSVGTPEKMHISSTRVASKIDSTSRNSFVIN</sequence>
<proteinExistence type="predicted"/>
<gene>
    <name evidence="2" type="ORF">Bhyg_06222</name>
</gene>